<dbReference type="GO" id="GO:0016787">
    <property type="term" value="F:hydrolase activity"/>
    <property type="evidence" value="ECO:0007669"/>
    <property type="project" value="UniProtKB-KW"/>
</dbReference>
<comment type="caution">
    <text evidence="6">The sequence shown here is derived from an EMBL/GenBank/DDBJ whole genome shotgun (WGS) entry which is preliminary data.</text>
</comment>
<evidence type="ECO:0000259" key="5">
    <source>
        <dbReference type="PROSITE" id="PS50994"/>
    </source>
</evidence>
<feature type="region of interest" description="Disordered" evidence="4">
    <location>
        <begin position="51"/>
        <end position="73"/>
    </location>
</feature>
<feature type="compositionally biased region" description="Basic and acidic residues" evidence="4">
    <location>
        <begin position="1069"/>
        <end position="1086"/>
    </location>
</feature>
<feature type="region of interest" description="Disordered" evidence="4">
    <location>
        <begin position="807"/>
        <end position="850"/>
    </location>
</feature>
<dbReference type="AlphaFoldDB" id="A0A6L2N539"/>
<organism evidence="6">
    <name type="scientific">Tanacetum cinerariifolium</name>
    <name type="common">Dalmatian daisy</name>
    <name type="synonym">Chrysanthemum cinerariifolium</name>
    <dbReference type="NCBI Taxonomy" id="118510"/>
    <lineage>
        <taxon>Eukaryota</taxon>
        <taxon>Viridiplantae</taxon>
        <taxon>Streptophyta</taxon>
        <taxon>Embryophyta</taxon>
        <taxon>Tracheophyta</taxon>
        <taxon>Spermatophyta</taxon>
        <taxon>Magnoliopsida</taxon>
        <taxon>eudicotyledons</taxon>
        <taxon>Gunneridae</taxon>
        <taxon>Pentapetalae</taxon>
        <taxon>asterids</taxon>
        <taxon>campanulids</taxon>
        <taxon>Asterales</taxon>
        <taxon>Asteraceae</taxon>
        <taxon>Asteroideae</taxon>
        <taxon>Anthemideae</taxon>
        <taxon>Anthemidinae</taxon>
        <taxon>Tanacetum</taxon>
    </lineage>
</organism>
<sequence>MGYLKFSAKDTKREVFGMPIPGSLITADIQEALYYQEYLANVTKHRRFLAGQTRSAQDSHASKPAKPARKPKLTTQKDRINILQYLINLRMCKDYPTKMMKMFLLVENLRQQNPNNYEVAACSSLRSLKSKRTIKSRAKRSSKNNLSRTSFQYAYFFTHCENALSALRRSSLRTGSTAVKPCQGYSLEFYLITGSIHTDQRGTVVLVTLFNGTTKDETSGILKSFITRIENLVDHKVKMIRCDNETEFKNREMNQFCKMKGILRQFSVARTPQQNRVAERRNRTLIEAARTMLADSKLPTTFWAEAVNTACYVQNRVLVVKPYNKTPYEIFHGKFDNKADEGFFVRYSLNSKAFRVFNSRTRIVEDNLHIRFSIQSNDYAGTKASDNVSQARKEIEPVKDYILLQLWTIDLQFSQDPKSFHDDGFKPSNNDGKKVDEDPRKENECKDQEKEDNVNSTNDVIYALKDTSWIEAIHEELLQFKLQKVWTLVDLSNEKRVIGTKWGFRNKKDERGIVIRNKARLFAQGHTKEEGIDYDEVFALVARIKAIRLFLAYVLFQDFVVYQMDVKSNFLHRKIEEEVYVCQPLGFEDLDFSDRVYKVEKALYELHQAPRAWYKGDILLVQVYVDDIIFGSTRKELCNAFERNCNEKKLIQMVKFHTDKNVADLLTKAFDNNYGLLLWPIPSMGKHKYMPGDGKKVIISEASIRRDLQFADEKGAYCLPNSIIIEQLALMSMGRNLDNFFRKFVMYPTFIQVILDNQINGISNHERKYVSSSHTKKVFGNMRRIGKGFSGRITPLFPTMMVQSQLGEGSAMPTDPHHIPTILQPSSLQPQKTHKPTKHKRKDTQVPHLSGPIKSVIDEAVYKELDDSLVRAATNASSLKAEQDNGNISNILQSDEDRLKLNELMELCTNLQTRVLDLEKTKTILSNKINSLNRRVKKQRRSKSRTHKLKRLYNVSLTARVESLGYEQSLGEDTSKYGRRIDDIDGDEYITLVSVHDDADKEMFDADKDLGGEEVFVEQEVADKEKIDEVTLAQALAEIKTSKPKVKRVVIQEPRKSTTTTTTFSSKQKSQDKGKAKMVEEHVKPKKKEQIRLDEVALKLQAEFVEEEILIRESSKRTRS</sequence>
<dbReference type="EMBL" id="BKCJ010007947">
    <property type="protein sequence ID" value="GEU79795.1"/>
    <property type="molecule type" value="Genomic_DNA"/>
</dbReference>
<dbReference type="InterPro" id="IPR013103">
    <property type="entry name" value="RVT_2"/>
</dbReference>
<dbReference type="InterPro" id="IPR001584">
    <property type="entry name" value="Integrase_cat-core"/>
</dbReference>
<keyword evidence="2" id="KW-0378">Hydrolase</keyword>
<gene>
    <name evidence="6" type="ORF">Tci_051773</name>
</gene>
<dbReference type="Gene3D" id="3.30.420.10">
    <property type="entry name" value="Ribonuclease H-like superfamily/Ribonuclease H"/>
    <property type="match status" value="1"/>
</dbReference>
<accession>A0A6L2N539</accession>
<evidence type="ECO:0000256" key="2">
    <source>
        <dbReference type="ARBA" id="ARBA00022801"/>
    </source>
</evidence>
<dbReference type="SUPFAM" id="SSF53098">
    <property type="entry name" value="Ribonuclease H-like"/>
    <property type="match status" value="1"/>
</dbReference>
<protein>
    <submittedName>
        <fullName evidence="6">Retrovirus-related Pol polyprotein from transposon TNT 1-94</fullName>
    </submittedName>
</protein>
<feature type="compositionally biased region" description="Basic residues" evidence="4">
    <location>
        <begin position="832"/>
        <end position="842"/>
    </location>
</feature>
<dbReference type="InterPro" id="IPR012337">
    <property type="entry name" value="RNaseH-like_sf"/>
</dbReference>
<dbReference type="Pfam" id="PF07727">
    <property type="entry name" value="RVT_2"/>
    <property type="match status" value="1"/>
</dbReference>
<dbReference type="PANTHER" id="PTHR42648:SF32">
    <property type="entry name" value="RIBONUCLEASE H-LIKE DOMAIN, GAG-PRE-INTEGRASE DOMAIN PROTEIN-RELATED"/>
    <property type="match status" value="1"/>
</dbReference>
<dbReference type="Pfam" id="PF25597">
    <property type="entry name" value="SH3_retrovirus"/>
    <property type="match status" value="1"/>
</dbReference>
<evidence type="ECO:0000256" key="4">
    <source>
        <dbReference type="SAM" id="MobiDB-lite"/>
    </source>
</evidence>
<dbReference type="PANTHER" id="PTHR42648">
    <property type="entry name" value="TRANSPOSASE, PUTATIVE-RELATED"/>
    <property type="match status" value="1"/>
</dbReference>
<dbReference type="InterPro" id="IPR036397">
    <property type="entry name" value="RNaseH_sf"/>
</dbReference>
<feature type="region of interest" description="Disordered" evidence="4">
    <location>
        <begin position="1053"/>
        <end position="1086"/>
    </location>
</feature>
<dbReference type="InterPro" id="IPR057670">
    <property type="entry name" value="SH3_retrovirus"/>
</dbReference>
<feature type="domain" description="Integrase catalytic" evidence="5">
    <location>
        <begin position="177"/>
        <end position="335"/>
    </location>
</feature>
<feature type="coiled-coil region" evidence="3">
    <location>
        <begin position="901"/>
        <end position="935"/>
    </location>
</feature>
<proteinExistence type="predicted"/>
<keyword evidence="3" id="KW-0175">Coiled coil</keyword>
<feature type="region of interest" description="Disordered" evidence="4">
    <location>
        <begin position="420"/>
        <end position="452"/>
    </location>
</feature>
<evidence type="ECO:0000256" key="3">
    <source>
        <dbReference type="SAM" id="Coils"/>
    </source>
</evidence>
<evidence type="ECO:0000256" key="1">
    <source>
        <dbReference type="ARBA" id="ARBA00022723"/>
    </source>
</evidence>
<evidence type="ECO:0000313" key="6">
    <source>
        <dbReference type="EMBL" id="GEU79795.1"/>
    </source>
</evidence>
<keyword evidence="1" id="KW-0479">Metal-binding</keyword>
<reference evidence="6" key="1">
    <citation type="journal article" date="2019" name="Sci. Rep.">
        <title>Draft genome of Tanacetum cinerariifolium, the natural source of mosquito coil.</title>
        <authorList>
            <person name="Yamashiro T."/>
            <person name="Shiraishi A."/>
            <person name="Satake H."/>
            <person name="Nakayama K."/>
        </authorList>
    </citation>
    <scope>NUCLEOTIDE SEQUENCE</scope>
</reference>
<dbReference type="InterPro" id="IPR039537">
    <property type="entry name" value="Retrotran_Ty1/copia-like"/>
</dbReference>
<dbReference type="GO" id="GO:0003676">
    <property type="term" value="F:nucleic acid binding"/>
    <property type="evidence" value="ECO:0007669"/>
    <property type="project" value="InterPro"/>
</dbReference>
<feature type="compositionally biased region" description="Low complexity" evidence="4">
    <location>
        <begin position="1057"/>
        <end position="1068"/>
    </location>
</feature>
<name>A0A6L2N539_TANCI</name>
<dbReference type="GO" id="GO:0015074">
    <property type="term" value="P:DNA integration"/>
    <property type="evidence" value="ECO:0007669"/>
    <property type="project" value="InterPro"/>
</dbReference>
<dbReference type="PROSITE" id="PS50994">
    <property type="entry name" value="INTEGRASE"/>
    <property type="match status" value="1"/>
</dbReference>
<dbReference type="GO" id="GO:0046872">
    <property type="term" value="F:metal ion binding"/>
    <property type="evidence" value="ECO:0007669"/>
    <property type="project" value="UniProtKB-KW"/>
</dbReference>